<protein>
    <recommendedName>
        <fullName evidence="2">RecF/RecN/SMC N-terminal domain-containing protein</fullName>
    </recommendedName>
</protein>
<dbReference type="InterPro" id="IPR003395">
    <property type="entry name" value="RecF/RecN/SMC_N"/>
</dbReference>
<dbReference type="InterPro" id="IPR027417">
    <property type="entry name" value="P-loop_NTPase"/>
</dbReference>
<feature type="region of interest" description="Disordered" evidence="1">
    <location>
        <begin position="51"/>
        <end position="117"/>
    </location>
</feature>
<proteinExistence type="predicted"/>
<dbReference type="Gene3D" id="3.40.50.300">
    <property type="entry name" value="P-loop containing nucleotide triphosphate hydrolases"/>
    <property type="match status" value="1"/>
</dbReference>
<dbReference type="AlphaFoldDB" id="A0A382A3E7"/>
<feature type="domain" description="RecF/RecN/SMC N-terminal" evidence="2">
    <location>
        <begin position="63"/>
        <end position="366"/>
    </location>
</feature>
<name>A0A382A3E7_9ZZZZ</name>
<evidence type="ECO:0000256" key="1">
    <source>
        <dbReference type="SAM" id="MobiDB-lite"/>
    </source>
</evidence>
<accession>A0A382A3E7</accession>
<feature type="compositionally biased region" description="Basic and acidic residues" evidence="1">
    <location>
        <begin position="72"/>
        <end position="90"/>
    </location>
</feature>
<dbReference type="EMBL" id="UINC01023656">
    <property type="protein sequence ID" value="SVA95751.1"/>
    <property type="molecule type" value="Genomic_DNA"/>
</dbReference>
<organism evidence="3">
    <name type="scientific">marine metagenome</name>
    <dbReference type="NCBI Taxonomy" id="408172"/>
    <lineage>
        <taxon>unclassified sequences</taxon>
        <taxon>metagenomes</taxon>
        <taxon>ecological metagenomes</taxon>
    </lineage>
</organism>
<dbReference type="PANTHER" id="PTHR43977">
    <property type="entry name" value="STRUCTURAL MAINTENANCE OF CHROMOSOMES PROTEIN 3"/>
    <property type="match status" value="1"/>
</dbReference>
<feature type="compositionally biased region" description="Polar residues" evidence="1">
    <location>
        <begin position="91"/>
        <end position="101"/>
    </location>
</feature>
<dbReference type="SUPFAM" id="SSF52540">
    <property type="entry name" value="P-loop containing nucleoside triphosphate hydrolases"/>
    <property type="match status" value="1"/>
</dbReference>
<evidence type="ECO:0000313" key="3">
    <source>
        <dbReference type="EMBL" id="SVA95751.1"/>
    </source>
</evidence>
<feature type="non-terminal residue" evidence="3">
    <location>
        <position position="1"/>
    </location>
</feature>
<evidence type="ECO:0000259" key="2">
    <source>
        <dbReference type="Pfam" id="PF02463"/>
    </source>
</evidence>
<feature type="compositionally biased region" description="Basic and acidic residues" evidence="1">
    <location>
        <begin position="103"/>
        <end position="117"/>
    </location>
</feature>
<feature type="compositionally biased region" description="Polar residues" evidence="1">
    <location>
        <begin position="55"/>
        <end position="71"/>
    </location>
</feature>
<sequence length="382" mass="43455">KKVANEIGLLNEKKSFLITVQAEIMKRLTDAKAMISVIENRKKFKRDALTEEESSLNTEKNELQSAIGKSQNGKDESEQNLKRLREKEQENISTSGTSISHVSEFDTKLKEKGDKEREITREISHLERESDGLKRDLISIKEDETSLKKILGAFDFDESIETFDILPLIQSLEKEQNSLSTSVNAIAPQRYVEISTGYRSMSTRKNDLEKERNTIWAFIDSVEKDKRQTFLDAFDIVDKEIRSIFTKMNGGNAWLELENEDDIFNSGISYLIQFPNKNKRESTSISGGEKTLAATVFVLALQKLKPSPFYLFDEIDAHLDAPNSENLSKIVKERSKGSQFIMVSLKDSVVEKAKLIYGVYPKNGVSHVITYKDNRLPPQIAN</sequence>
<dbReference type="Pfam" id="PF02463">
    <property type="entry name" value="SMC_N"/>
    <property type="match status" value="1"/>
</dbReference>
<gene>
    <name evidence="3" type="ORF">METZ01_LOCUS148605</name>
</gene>
<reference evidence="3" key="1">
    <citation type="submission" date="2018-05" db="EMBL/GenBank/DDBJ databases">
        <authorList>
            <person name="Lanie J.A."/>
            <person name="Ng W.-L."/>
            <person name="Kazmierczak K.M."/>
            <person name="Andrzejewski T.M."/>
            <person name="Davidsen T.M."/>
            <person name="Wayne K.J."/>
            <person name="Tettelin H."/>
            <person name="Glass J.I."/>
            <person name="Rusch D."/>
            <person name="Podicherti R."/>
            <person name="Tsui H.-C.T."/>
            <person name="Winkler M.E."/>
        </authorList>
    </citation>
    <scope>NUCLEOTIDE SEQUENCE</scope>
</reference>